<evidence type="ECO:0000256" key="5">
    <source>
        <dbReference type="SAM" id="Phobius"/>
    </source>
</evidence>
<keyword evidence="5" id="KW-0472">Membrane</keyword>
<evidence type="ECO:0000259" key="6">
    <source>
        <dbReference type="PROSITE" id="PS51352"/>
    </source>
</evidence>
<dbReference type="SUPFAM" id="SSF52833">
    <property type="entry name" value="Thioredoxin-like"/>
    <property type="match status" value="1"/>
</dbReference>
<feature type="transmembrane region" description="Helical" evidence="5">
    <location>
        <begin position="84"/>
        <end position="100"/>
    </location>
</feature>
<dbReference type="Gene3D" id="3.40.30.10">
    <property type="entry name" value="Glutaredoxin"/>
    <property type="match status" value="1"/>
</dbReference>
<keyword evidence="5" id="KW-0812">Transmembrane</keyword>
<dbReference type="InterPro" id="IPR036249">
    <property type="entry name" value="Thioredoxin-like_sf"/>
</dbReference>
<evidence type="ECO:0000256" key="2">
    <source>
        <dbReference type="ARBA" id="ARBA00022748"/>
    </source>
</evidence>
<reference evidence="7 8" key="1">
    <citation type="submission" date="2023-11" db="EMBL/GenBank/DDBJ databases">
        <title>MicrobeMod: A computational toolkit for identifying prokaryotic methylation and restriction-modification with nanopore sequencing.</title>
        <authorList>
            <person name="Crits-Christoph A."/>
            <person name="Kang S.C."/>
            <person name="Lee H."/>
            <person name="Ostrov N."/>
        </authorList>
    </citation>
    <scope>NUCLEOTIDE SEQUENCE [LARGE SCALE GENOMIC DNA]</scope>
    <source>
        <strain evidence="7 8">DSMZ 16071</strain>
    </source>
</reference>
<keyword evidence="5" id="KW-1133">Transmembrane helix</keyword>
<sequence length="280" mass="31123">MMSLSIGPISLPFDRFLILVCLAITFIVGAFAAKKSKISIDGSIAGIFLLSMLAARISFVIQYWAEYQQDIWSVIDIRDGGFDAWAAIIVGLVSLIVFAWKQPKARKALIKAYLVGVCVWGITTFTLQMLNNTAQQLPTIMVQQLDGVAVDLNKVEQGKPRVINLWATWCPPCRREMPVLQEAQQEMTDVGFVFVNQGEHSEVIEQFLSREDLALSNVMADTRGVLGYQIGSRALPTTLFINAQGKLVDAHLGELSKASLKAKLEKIEKLEVEQSEQYNE</sequence>
<dbReference type="EMBL" id="CP140158">
    <property type="protein sequence ID" value="WQG85664.1"/>
    <property type="molecule type" value="Genomic_DNA"/>
</dbReference>
<keyword evidence="3" id="KW-1015">Disulfide bond</keyword>
<evidence type="ECO:0000256" key="1">
    <source>
        <dbReference type="ARBA" id="ARBA00004196"/>
    </source>
</evidence>
<feature type="transmembrane region" description="Helical" evidence="5">
    <location>
        <begin position="45"/>
        <end position="64"/>
    </location>
</feature>
<feature type="transmembrane region" description="Helical" evidence="5">
    <location>
        <begin position="16"/>
        <end position="33"/>
    </location>
</feature>
<feature type="domain" description="Thioredoxin" evidence="6">
    <location>
        <begin position="131"/>
        <end position="269"/>
    </location>
</feature>
<dbReference type="InterPro" id="IPR001640">
    <property type="entry name" value="Lgt"/>
</dbReference>
<dbReference type="InterPro" id="IPR013766">
    <property type="entry name" value="Thioredoxin_domain"/>
</dbReference>
<evidence type="ECO:0000256" key="3">
    <source>
        <dbReference type="ARBA" id="ARBA00023157"/>
    </source>
</evidence>
<dbReference type="Proteomes" id="UP001324185">
    <property type="component" value="Chromosome"/>
</dbReference>
<dbReference type="Pfam" id="PF08534">
    <property type="entry name" value="Redoxin"/>
    <property type="match status" value="1"/>
</dbReference>
<keyword evidence="2" id="KW-0201">Cytochrome c-type biogenesis</keyword>
<organism evidence="7 8">
    <name type="scientific">Kangiella aquimarina</name>
    <dbReference type="NCBI Taxonomy" id="261965"/>
    <lineage>
        <taxon>Bacteria</taxon>
        <taxon>Pseudomonadati</taxon>
        <taxon>Pseudomonadota</taxon>
        <taxon>Gammaproteobacteria</taxon>
        <taxon>Kangiellales</taxon>
        <taxon>Kangiellaceae</taxon>
        <taxon>Kangiella</taxon>
    </lineage>
</organism>
<dbReference type="PROSITE" id="PS51352">
    <property type="entry name" value="THIOREDOXIN_2"/>
    <property type="match status" value="1"/>
</dbReference>
<feature type="transmembrane region" description="Helical" evidence="5">
    <location>
        <begin position="112"/>
        <end position="130"/>
    </location>
</feature>
<keyword evidence="8" id="KW-1185">Reference proteome</keyword>
<proteinExistence type="predicted"/>
<evidence type="ECO:0000256" key="4">
    <source>
        <dbReference type="ARBA" id="ARBA00023284"/>
    </source>
</evidence>
<dbReference type="InterPro" id="IPR017937">
    <property type="entry name" value="Thioredoxin_CS"/>
</dbReference>
<evidence type="ECO:0000313" key="8">
    <source>
        <dbReference type="Proteomes" id="UP001324185"/>
    </source>
</evidence>
<dbReference type="RefSeq" id="WP_026309193.1">
    <property type="nucleotide sequence ID" value="NZ_CP140158.1"/>
</dbReference>
<protein>
    <submittedName>
        <fullName evidence="7">TlpA disulfide reductase family protein</fullName>
    </submittedName>
</protein>
<dbReference type="Pfam" id="PF01790">
    <property type="entry name" value="LGT"/>
    <property type="match status" value="1"/>
</dbReference>
<name>A0ABZ0X5M4_9GAMM</name>
<dbReference type="InterPro" id="IPR050553">
    <property type="entry name" value="Thioredoxin_ResA/DsbE_sf"/>
</dbReference>
<dbReference type="PANTHER" id="PTHR42852">
    <property type="entry name" value="THIOL:DISULFIDE INTERCHANGE PROTEIN DSBE"/>
    <property type="match status" value="1"/>
</dbReference>
<dbReference type="PROSITE" id="PS00194">
    <property type="entry name" value="THIOREDOXIN_1"/>
    <property type="match status" value="1"/>
</dbReference>
<dbReference type="InterPro" id="IPR013740">
    <property type="entry name" value="Redoxin"/>
</dbReference>
<dbReference type="CDD" id="cd02966">
    <property type="entry name" value="TlpA_like_family"/>
    <property type="match status" value="1"/>
</dbReference>
<evidence type="ECO:0000313" key="7">
    <source>
        <dbReference type="EMBL" id="WQG85664.1"/>
    </source>
</evidence>
<dbReference type="PANTHER" id="PTHR42852:SF6">
    <property type="entry name" value="THIOL:DISULFIDE INTERCHANGE PROTEIN DSBE"/>
    <property type="match status" value="1"/>
</dbReference>
<keyword evidence="4" id="KW-0676">Redox-active center</keyword>
<accession>A0ABZ0X5M4</accession>
<comment type="subcellular location">
    <subcellularLocation>
        <location evidence="1">Cell envelope</location>
    </subcellularLocation>
</comment>
<gene>
    <name evidence="7" type="ORF">SR900_01980</name>
</gene>